<name>A0A1Y5P8V2_9MYCO</name>
<dbReference type="EMBL" id="FLQS01000010">
    <property type="protein sequence ID" value="SBS73749.1"/>
    <property type="molecule type" value="Genomic_DNA"/>
</dbReference>
<dbReference type="Gene3D" id="3.40.50.12780">
    <property type="entry name" value="N-terminal domain of ligase-like"/>
    <property type="match status" value="1"/>
</dbReference>
<dbReference type="InterPro" id="IPR042099">
    <property type="entry name" value="ANL_N_sf"/>
</dbReference>
<gene>
    <name evidence="1" type="ORF">MHPYR_180029</name>
</gene>
<proteinExistence type="predicted"/>
<dbReference type="PANTHER" id="PTHR36932:SF1">
    <property type="entry name" value="CAPSULAR POLYSACCHARIDE BIOSYNTHESIS PROTEIN"/>
    <property type="match status" value="1"/>
</dbReference>
<dbReference type="SUPFAM" id="SSF56801">
    <property type="entry name" value="Acetyl-CoA synthetase-like"/>
    <property type="match status" value="1"/>
</dbReference>
<reference evidence="1" key="1">
    <citation type="submission" date="2016-03" db="EMBL/GenBank/DDBJ databases">
        <authorList>
            <person name="Ploux O."/>
        </authorList>
    </citation>
    <scope>NUCLEOTIDE SEQUENCE</scope>
    <source>
        <strain evidence="1">UC10</strain>
    </source>
</reference>
<organism evidence="1">
    <name type="scientific">uncultured Mycobacterium sp</name>
    <dbReference type="NCBI Taxonomy" id="171292"/>
    <lineage>
        <taxon>Bacteria</taxon>
        <taxon>Bacillati</taxon>
        <taxon>Actinomycetota</taxon>
        <taxon>Actinomycetes</taxon>
        <taxon>Mycobacteriales</taxon>
        <taxon>Mycobacteriaceae</taxon>
        <taxon>Mycobacterium</taxon>
        <taxon>environmental samples</taxon>
    </lineage>
</organism>
<accession>A0A1Y5P8V2</accession>
<protein>
    <submittedName>
        <fullName evidence="1">Coenzyme F390 synthetase</fullName>
    </submittedName>
</protein>
<dbReference type="InterPro" id="IPR053158">
    <property type="entry name" value="CapK_Type1_Caps_Biosynth"/>
</dbReference>
<dbReference type="PANTHER" id="PTHR36932">
    <property type="entry name" value="CAPSULAR POLYSACCHARIDE BIOSYNTHESIS PROTEIN"/>
    <property type="match status" value="1"/>
</dbReference>
<sequence length="471" mass="50917">MTLIVSYVDDDMKAFGVAWDAWRTTQGGAGAVAARQAGRLQALVAHARTHSRFYAEHYRGVPDGPVSLAALPSLPAVSKADLMARFDEWVTDPRLTRTGVSAFVADPANTGRDLFGEYVVFTTSGSTAEPALLVQDCRAMAVMFGLTYARSAGVLPPGLLLRVLGRGARQAAVFATGGHFVSTVMFERRLRAHPMRRRYSRFFSVLDPLPELVANLNEFQPALLGTYASALSVLIDEQEAGRLNIHPLVITSGGELLLPSVRKRAREVFGCVVTETYNASEATPLSLPCRVGNLHLNTDWYLVEPIDASGEVVPAGQRSDSLLLTNLANYVQPLIRYEMGDSIIIGADPCPCGSPLPTVTPEGRTDELLKLPAREGGEVVLIPMAIATVVEEIPGVLRYQIIQTADAGLTIRLDEVAGSDRSAVWAEVDRRLTGFIAAQGVGSVTVDLADQRPEVNPRNGKLRHVLRAINR</sequence>
<evidence type="ECO:0000313" key="1">
    <source>
        <dbReference type="EMBL" id="SBS73749.1"/>
    </source>
</evidence>
<dbReference type="AlphaFoldDB" id="A0A1Y5P8V2"/>